<name>A0ABW9RVA8_9BACT</name>
<dbReference type="EMBL" id="SMLW01000655">
    <property type="protein sequence ID" value="MTI28162.1"/>
    <property type="molecule type" value="Genomic_DNA"/>
</dbReference>
<dbReference type="PANTHER" id="PTHR36529:SF1">
    <property type="entry name" value="GLYCOSYLTRANSFERASE"/>
    <property type="match status" value="1"/>
</dbReference>
<dbReference type="Pfam" id="PF09837">
    <property type="entry name" value="DUF2064"/>
    <property type="match status" value="1"/>
</dbReference>
<comment type="caution">
    <text evidence="1">The sequence shown here is derived from an EMBL/GenBank/DDBJ whole genome shotgun (WGS) entry which is preliminary data.</text>
</comment>
<dbReference type="NCBIfam" id="TIGR04282">
    <property type="entry name" value="glyco_like_cofC"/>
    <property type="match status" value="1"/>
</dbReference>
<organism evidence="1 2">
    <name type="scientific">Fulvivirga kasyanovii</name>
    <dbReference type="NCBI Taxonomy" id="396812"/>
    <lineage>
        <taxon>Bacteria</taxon>
        <taxon>Pseudomonadati</taxon>
        <taxon>Bacteroidota</taxon>
        <taxon>Cytophagia</taxon>
        <taxon>Cytophagales</taxon>
        <taxon>Fulvivirgaceae</taxon>
        <taxon>Fulvivirga</taxon>
    </lineage>
</organism>
<dbReference type="SUPFAM" id="SSF53448">
    <property type="entry name" value="Nucleotide-diphospho-sugar transferases"/>
    <property type="match status" value="1"/>
</dbReference>
<protein>
    <submittedName>
        <fullName evidence="1">Glycosyltransferase</fullName>
    </submittedName>
</protein>
<evidence type="ECO:0000313" key="1">
    <source>
        <dbReference type="EMBL" id="MTI28162.1"/>
    </source>
</evidence>
<dbReference type="InterPro" id="IPR018641">
    <property type="entry name" value="Trfase_1_rSAM/seldom-assoc"/>
</dbReference>
<gene>
    <name evidence="1" type="ORF">E1163_24610</name>
</gene>
<proteinExistence type="predicted"/>
<dbReference type="Proteomes" id="UP000798808">
    <property type="component" value="Unassembled WGS sequence"/>
</dbReference>
<reference evidence="1 2" key="1">
    <citation type="submission" date="2019-02" db="EMBL/GenBank/DDBJ databases">
        <authorList>
            <person name="Goldberg S.R."/>
            <person name="Haltli B.A."/>
            <person name="Correa H."/>
            <person name="Russell K.G."/>
        </authorList>
    </citation>
    <scope>NUCLEOTIDE SEQUENCE [LARGE SCALE GENOMIC DNA]</scope>
    <source>
        <strain evidence="1 2">JCM 16186</strain>
    </source>
</reference>
<dbReference type="PANTHER" id="PTHR36529">
    <property type="entry name" value="SLL1095 PROTEIN"/>
    <property type="match status" value="1"/>
</dbReference>
<dbReference type="RefSeq" id="WP_155175420.1">
    <property type="nucleotide sequence ID" value="NZ_BAAAFL010000010.1"/>
</dbReference>
<sequence>MNRLLIIFVKNPEPGKVKTRLAKTIGDEAALAVYLKLLTNTHQTVDGLECDKAVYYSEYVDSEDNWENSRYQKHLQKGDDLGQRMFNAIHEAFVSGYNSVCLIGSDIYGLTQNIITQAFNKLEINDVVLGPAEDGGYYLIGMNKPYSGVFQVPQWSTSTVLSDTIKLIEDQGLTFDKTQTLKDIDRAEDLKGTDLV</sequence>
<dbReference type="InterPro" id="IPR029044">
    <property type="entry name" value="Nucleotide-diphossugar_trans"/>
</dbReference>
<keyword evidence="2" id="KW-1185">Reference proteome</keyword>
<evidence type="ECO:0000313" key="2">
    <source>
        <dbReference type="Proteomes" id="UP000798808"/>
    </source>
</evidence>
<dbReference type="Gene3D" id="3.90.550.10">
    <property type="entry name" value="Spore Coat Polysaccharide Biosynthesis Protein SpsA, Chain A"/>
    <property type="match status" value="1"/>
</dbReference>
<accession>A0ABW9RVA8</accession>